<dbReference type="PANTHER" id="PTHR44757">
    <property type="entry name" value="DIGUANYLATE CYCLASE DGCP"/>
    <property type="match status" value="1"/>
</dbReference>
<dbReference type="Gene3D" id="3.30.70.270">
    <property type="match status" value="1"/>
</dbReference>
<comment type="caution">
    <text evidence="4">The sequence shown here is derived from an EMBL/GenBank/DDBJ whole genome shotgun (WGS) entry which is preliminary data.</text>
</comment>
<gene>
    <name evidence="4" type="ORF">A2V58_00645</name>
</gene>
<accession>A0A1F6UNQ7</accession>
<dbReference type="SMART" id="SM00052">
    <property type="entry name" value="EAL"/>
    <property type="match status" value="1"/>
</dbReference>
<keyword evidence="1" id="KW-1133">Transmembrane helix</keyword>
<feature type="domain" description="GGDEF" evidence="3">
    <location>
        <begin position="354"/>
        <end position="493"/>
    </location>
</feature>
<dbReference type="InterPro" id="IPR000160">
    <property type="entry name" value="GGDEF_dom"/>
</dbReference>
<dbReference type="NCBIfam" id="TIGR00254">
    <property type="entry name" value="GGDEF"/>
    <property type="match status" value="1"/>
</dbReference>
<dbReference type="Proteomes" id="UP000177950">
    <property type="component" value="Unassembled WGS sequence"/>
</dbReference>
<dbReference type="CDD" id="cd01949">
    <property type="entry name" value="GGDEF"/>
    <property type="match status" value="1"/>
</dbReference>
<evidence type="ECO:0000313" key="5">
    <source>
        <dbReference type="Proteomes" id="UP000177950"/>
    </source>
</evidence>
<dbReference type="InterPro" id="IPR052155">
    <property type="entry name" value="Biofilm_reg_signaling"/>
</dbReference>
<dbReference type="InterPro" id="IPR029787">
    <property type="entry name" value="Nucleotide_cyclase"/>
</dbReference>
<dbReference type="AlphaFoldDB" id="A0A1F6UNQ7"/>
<dbReference type="PANTHER" id="PTHR44757:SF2">
    <property type="entry name" value="BIOFILM ARCHITECTURE MAINTENANCE PROTEIN MBAA"/>
    <property type="match status" value="1"/>
</dbReference>
<dbReference type="SUPFAM" id="SSF55073">
    <property type="entry name" value="Nucleotide cyclase"/>
    <property type="match status" value="1"/>
</dbReference>
<reference evidence="4 5" key="1">
    <citation type="journal article" date="2016" name="Nat. Commun.">
        <title>Thousands of microbial genomes shed light on interconnected biogeochemical processes in an aquifer system.</title>
        <authorList>
            <person name="Anantharaman K."/>
            <person name="Brown C.T."/>
            <person name="Hug L.A."/>
            <person name="Sharon I."/>
            <person name="Castelle C.J."/>
            <person name="Probst A.J."/>
            <person name="Thomas B.C."/>
            <person name="Singh A."/>
            <person name="Wilkins M.J."/>
            <person name="Karaoz U."/>
            <person name="Brodie E.L."/>
            <person name="Williams K.H."/>
            <person name="Hubbard S.S."/>
            <person name="Banfield J.F."/>
        </authorList>
    </citation>
    <scope>NUCLEOTIDE SEQUENCE [LARGE SCALE GENOMIC DNA]</scope>
</reference>
<evidence type="ECO:0000259" key="3">
    <source>
        <dbReference type="PROSITE" id="PS50887"/>
    </source>
</evidence>
<dbReference type="PROSITE" id="PS50883">
    <property type="entry name" value="EAL"/>
    <property type="match status" value="1"/>
</dbReference>
<evidence type="ECO:0000313" key="4">
    <source>
        <dbReference type="EMBL" id="OGI58999.1"/>
    </source>
</evidence>
<dbReference type="CDD" id="cd01948">
    <property type="entry name" value="EAL"/>
    <property type="match status" value="1"/>
</dbReference>
<dbReference type="Pfam" id="PF00563">
    <property type="entry name" value="EAL"/>
    <property type="match status" value="1"/>
</dbReference>
<evidence type="ECO:0008006" key="6">
    <source>
        <dbReference type="Google" id="ProtNLM"/>
    </source>
</evidence>
<dbReference type="SUPFAM" id="SSF141868">
    <property type="entry name" value="EAL domain-like"/>
    <property type="match status" value="1"/>
</dbReference>
<dbReference type="InterPro" id="IPR035919">
    <property type="entry name" value="EAL_sf"/>
</dbReference>
<evidence type="ECO:0000256" key="1">
    <source>
        <dbReference type="SAM" id="Phobius"/>
    </source>
</evidence>
<dbReference type="InterPro" id="IPR001633">
    <property type="entry name" value="EAL_dom"/>
</dbReference>
<dbReference type="PROSITE" id="PS50887">
    <property type="entry name" value="GGDEF"/>
    <property type="match status" value="1"/>
</dbReference>
<evidence type="ECO:0000259" key="2">
    <source>
        <dbReference type="PROSITE" id="PS50883"/>
    </source>
</evidence>
<dbReference type="Gene3D" id="3.20.20.450">
    <property type="entry name" value="EAL domain"/>
    <property type="match status" value="1"/>
</dbReference>
<feature type="domain" description="EAL" evidence="2">
    <location>
        <begin position="502"/>
        <end position="756"/>
    </location>
</feature>
<dbReference type="FunFam" id="3.20.20.450:FF:000001">
    <property type="entry name" value="Cyclic di-GMP phosphodiesterase yahA"/>
    <property type="match status" value="1"/>
</dbReference>
<feature type="transmembrane region" description="Helical" evidence="1">
    <location>
        <begin position="180"/>
        <end position="202"/>
    </location>
</feature>
<protein>
    <recommendedName>
        <fullName evidence="6">Diguanylate cyclase</fullName>
    </recommendedName>
</protein>
<dbReference type="Pfam" id="PF00990">
    <property type="entry name" value="GGDEF"/>
    <property type="match status" value="1"/>
</dbReference>
<dbReference type="SMART" id="SM00267">
    <property type="entry name" value="GGDEF"/>
    <property type="match status" value="1"/>
</dbReference>
<organism evidence="4 5">
    <name type="scientific">Candidatus Muproteobacteria bacterium RBG_19FT_COMBO_61_10</name>
    <dbReference type="NCBI Taxonomy" id="1817761"/>
    <lineage>
        <taxon>Bacteria</taxon>
        <taxon>Pseudomonadati</taxon>
        <taxon>Pseudomonadota</taxon>
        <taxon>Candidatus Muproteobacteria</taxon>
    </lineage>
</organism>
<proteinExistence type="predicted"/>
<name>A0A1F6UNQ7_9PROT</name>
<dbReference type="EMBL" id="MFSV01000023">
    <property type="protein sequence ID" value="OGI58999.1"/>
    <property type="molecule type" value="Genomic_DNA"/>
</dbReference>
<keyword evidence="1" id="KW-0812">Transmembrane</keyword>
<keyword evidence="1" id="KW-0472">Membrane</keyword>
<dbReference type="InterPro" id="IPR043128">
    <property type="entry name" value="Rev_trsase/Diguanyl_cyclase"/>
</dbReference>
<sequence>MILDLRKRILGMHLIVLVLSAAVSATTYYFGSQAVGATRALVDHDVPGLQLIAQVKHSILQQERILYEYYATQGRAHFQQEFHHSNSACRASLQRLISTQAVGADADALLAGYDRITSLATQLDSTLRGKSPDWDEARRLLSDTSRSARSIDRQLDAIAAQIGRTVQARSQLGEDMIARMNAAVIVFSAGVFVFALFAGYYIRNYLSQQAERAALAMFPERNPLPVLRLARNGELLYANPGASQLLRDMELDAHNPLALLPADLQQRLDDLWSSEAQQALWQYSINEHELECHIHALADLRIFHVYISDVSERKIAERNLVFQAYHDALTGLPNRRLFMEHVEQTLPAHNRGGMRAAILLLGLDRFKVIIDSLGHEVGDDLLRAVAARVRRLMEECQHICKNASLYHFEADLFAIFIPGFTSGQAPIMMAEKILTALRNPLYVGGRELYISCSTGISIYPLDGLDTLTLLKNADTAMHRAKQHGGNNFQCYTQDMNIRAAEWLTMENHLRHANQLDELHLYYQPQIDARSRRVIGMEALLRWKHPDRGLIPPTDFIPLAEESGIIVPIGEWSLRTACRQNKAWMDQGLGSMTMAVNISARQFHQQDLPQLVADILAETGMPPGCLELEITESDAMQDVDHTTATLHRLREMSVKVSIDDFGTGFSSLSYLKRFPIDKLKIDQSFIRHLSSDENDTAITNAIITLGHSLKLRVIAEGVETEEQYTYLRDGGCDEVQGFLFSAALPPAEFEQYLKKRNGFV</sequence>